<protein>
    <submittedName>
        <fullName evidence="2">Uncharacterized protein</fullName>
    </submittedName>
</protein>
<evidence type="ECO:0000256" key="1">
    <source>
        <dbReference type="SAM" id="MobiDB-lite"/>
    </source>
</evidence>
<proteinExistence type="predicted"/>
<evidence type="ECO:0000313" key="2">
    <source>
        <dbReference type="EMBL" id="KAF1829475.1"/>
    </source>
</evidence>
<keyword evidence="3" id="KW-1185">Reference proteome</keyword>
<evidence type="ECO:0000313" key="3">
    <source>
        <dbReference type="Proteomes" id="UP000800040"/>
    </source>
</evidence>
<sequence>MSHRELKRKAAPGSRAGEPPSAKRPRRGIEPELDHRYWGLDLDQRAQVLRLYKEGIALTAKQRSIKQEIWGRRKNLLDDNHTGEGLSDSDEGVSYCAEYSSDESPYCSDAYYSVDSDACQVFMESRSCREHREQLMDEDADLECLVEKWTSNNSKIQQVATECADLQLCSPFITMICNRLPRELRDQIYDCLWTAEDVLQMDGEISAFSMTSDETRAIMAVTDLPVPRYANADLVGHQFAAEAAEWYLRMRKEAEVDYRCVRAYLERDRFGPMPLFIRNCIRRLIIKIDCQASLITGMDYEALRDSMDSLLMLKDHDDLAIEIYLDQGLQYHLAFYRVLEIIKSAYLVLREANLDIKVLGWEFFSPVGNDPCDVESEQLNYYFTGTPKEWLDMKAEEIKAIKERKLRIQCQRILRIMQGNLASFMRST</sequence>
<organism evidence="2 3">
    <name type="scientific">Decorospora gaudefroyi</name>
    <dbReference type="NCBI Taxonomy" id="184978"/>
    <lineage>
        <taxon>Eukaryota</taxon>
        <taxon>Fungi</taxon>
        <taxon>Dikarya</taxon>
        <taxon>Ascomycota</taxon>
        <taxon>Pezizomycotina</taxon>
        <taxon>Dothideomycetes</taxon>
        <taxon>Pleosporomycetidae</taxon>
        <taxon>Pleosporales</taxon>
        <taxon>Pleosporineae</taxon>
        <taxon>Pleosporaceae</taxon>
        <taxon>Decorospora</taxon>
    </lineage>
</organism>
<dbReference type="Proteomes" id="UP000800040">
    <property type="component" value="Unassembled WGS sequence"/>
</dbReference>
<feature type="compositionally biased region" description="Basic residues" evidence="1">
    <location>
        <begin position="1"/>
        <end position="10"/>
    </location>
</feature>
<name>A0A6A5JXD0_9PLEO</name>
<reference evidence="2" key="1">
    <citation type="submission" date="2020-01" db="EMBL/GenBank/DDBJ databases">
        <authorList>
            <consortium name="DOE Joint Genome Institute"/>
            <person name="Haridas S."/>
            <person name="Albert R."/>
            <person name="Binder M."/>
            <person name="Bloem J."/>
            <person name="Labutti K."/>
            <person name="Salamov A."/>
            <person name="Andreopoulos B."/>
            <person name="Baker S.E."/>
            <person name="Barry K."/>
            <person name="Bills G."/>
            <person name="Bluhm B.H."/>
            <person name="Cannon C."/>
            <person name="Castanera R."/>
            <person name="Culley D.E."/>
            <person name="Daum C."/>
            <person name="Ezra D."/>
            <person name="Gonzalez J.B."/>
            <person name="Henrissat B."/>
            <person name="Kuo A."/>
            <person name="Liang C."/>
            <person name="Lipzen A."/>
            <person name="Lutzoni F."/>
            <person name="Magnuson J."/>
            <person name="Mondo S."/>
            <person name="Nolan M."/>
            <person name="Ohm R."/>
            <person name="Pangilinan J."/>
            <person name="Park H.-J."/>
            <person name="Ramirez L."/>
            <person name="Alfaro M."/>
            <person name="Sun H."/>
            <person name="Tritt A."/>
            <person name="Yoshinaga Y."/>
            <person name="Zwiers L.-H."/>
            <person name="Turgeon B.G."/>
            <person name="Goodwin S.B."/>
            <person name="Spatafora J.W."/>
            <person name="Crous P.W."/>
            <person name="Grigoriev I.V."/>
        </authorList>
    </citation>
    <scope>NUCLEOTIDE SEQUENCE</scope>
    <source>
        <strain evidence="2">P77</strain>
    </source>
</reference>
<feature type="region of interest" description="Disordered" evidence="1">
    <location>
        <begin position="1"/>
        <end position="30"/>
    </location>
</feature>
<dbReference type="EMBL" id="ML975441">
    <property type="protein sequence ID" value="KAF1829475.1"/>
    <property type="molecule type" value="Genomic_DNA"/>
</dbReference>
<dbReference type="OrthoDB" id="3781480at2759"/>
<gene>
    <name evidence="2" type="ORF">BDW02DRAFT_573931</name>
</gene>
<dbReference type="AlphaFoldDB" id="A0A6A5JXD0"/>
<accession>A0A6A5JXD0</accession>